<evidence type="ECO:0000313" key="2">
    <source>
        <dbReference type="Proteomes" id="UP000244336"/>
    </source>
</evidence>
<dbReference type="InterPro" id="IPR009003">
    <property type="entry name" value="Peptidase_S1_PA"/>
</dbReference>
<dbReference type="Proteomes" id="UP000244336">
    <property type="component" value="Chromosome 1"/>
</dbReference>
<dbReference type="STRING" id="1504633.A0A2T7F7P3"/>
<protein>
    <submittedName>
        <fullName evidence="1">Uncharacterized protein</fullName>
    </submittedName>
</protein>
<dbReference type="PANTHER" id="PTHR18868">
    <property type="entry name" value="OS07G0665300 PROTEIN-RELATED"/>
    <property type="match status" value="1"/>
</dbReference>
<dbReference type="AlphaFoldDB" id="A0A2T7F7P3"/>
<reference evidence="1 2" key="1">
    <citation type="submission" date="2018-04" db="EMBL/GenBank/DDBJ databases">
        <title>WGS assembly of Panicum hallii var. hallii HAL2.</title>
        <authorList>
            <person name="Lovell J."/>
            <person name="Jenkins J."/>
            <person name="Lowry D."/>
            <person name="Mamidi S."/>
            <person name="Sreedasyam A."/>
            <person name="Weng X."/>
            <person name="Barry K."/>
            <person name="Bonette J."/>
            <person name="Campitelli B."/>
            <person name="Daum C."/>
            <person name="Gordon S."/>
            <person name="Gould B."/>
            <person name="Lipzen A."/>
            <person name="MacQueen A."/>
            <person name="Palacio-Mejia J."/>
            <person name="Plott C."/>
            <person name="Shakirov E."/>
            <person name="Shu S."/>
            <person name="Yoshinaga Y."/>
            <person name="Zane M."/>
            <person name="Rokhsar D."/>
            <person name="Grimwood J."/>
            <person name="Schmutz J."/>
            <person name="Juenger T."/>
        </authorList>
    </citation>
    <scope>NUCLEOTIDE SEQUENCE [LARGE SCALE GENOMIC DNA]</scope>
    <source>
        <strain evidence="2">cv. HAL2</strain>
    </source>
</reference>
<dbReference type="Gene3D" id="2.40.10.120">
    <property type="match status" value="1"/>
</dbReference>
<dbReference type="PANTHER" id="PTHR18868:SF38">
    <property type="entry name" value="OS01G0776500 PROTEIN"/>
    <property type="match status" value="1"/>
</dbReference>
<dbReference type="SUPFAM" id="SSF50494">
    <property type="entry name" value="Trypsin-like serine proteases"/>
    <property type="match status" value="2"/>
</dbReference>
<accession>A0A2T7F7P3</accession>
<dbReference type="EMBL" id="CM009749">
    <property type="protein sequence ID" value="PUZ76109.1"/>
    <property type="molecule type" value="Genomic_DNA"/>
</dbReference>
<evidence type="ECO:0000313" key="1">
    <source>
        <dbReference type="EMBL" id="PUZ76109.1"/>
    </source>
</evidence>
<dbReference type="Pfam" id="PF13365">
    <property type="entry name" value="Trypsin_2"/>
    <property type="match status" value="1"/>
</dbReference>
<dbReference type="Gramene" id="PUZ76109">
    <property type="protein sequence ID" value="PUZ76109"/>
    <property type="gene ID" value="GQ55_1G263600"/>
</dbReference>
<gene>
    <name evidence="1" type="ORF">GQ55_1G263600</name>
</gene>
<dbReference type="OrthoDB" id="618521at2759"/>
<organism evidence="1 2">
    <name type="scientific">Panicum hallii var. hallii</name>
    <dbReference type="NCBI Taxonomy" id="1504633"/>
    <lineage>
        <taxon>Eukaryota</taxon>
        <taxon>Viridiplantae</taxon>
        <taxon>Streptophyta</taxon>
        <taxon>Embryophyta</taxon>
        <taxon>Tracheophyta</taxon>
        <taxon>Spermatophyta</taxon>
        <taxon>Magnoliopsida</taxon>
        <taxon>Liliopsida</taxon>
        <taxon>Poales</taxon>
        <taxon>Poaceae</taxon>
        <taxon>PACMAD clade</taxon>
        <taxon>Panicoideae</taxon>
        <taxon>Panicodae</taxon>
        <taxon>Paniceae</taxon>
        <taxon>Panicinae</taxon>
        <taxon>Panicum</taxon>
        <taxon>Panicum sect. Panicum</taxon>
    </lineage>
</organism>
<keyword evidence="2" id="KW-1185">Reference proteome</keyword>
<proteinExistence type="predicted"/>
<name>A0A2T7F7P3_9POAL</name>
<sequence length="565" mass="63144">MLANKRDGGDLAGSSNENKRTRSLVSGDLYWYANKGVWSGLGKKLAIKLSKSVVTLALSDDHTVLFSFSGMAIKRLTHGYRFITSARLVRALKEHDDLKFVRHEGNVVIGFMEEYDLDHQIAVVKITSSLDVHVVLLYNLSLYTPYCDVVSLGCDISDSEYLMFSSCKLSEVWEGRPLFDFAGDFVGMNLVSSMEKSFFLPVRLIFERLQHFETSQQRAVFLARVNELKLERIGGRLTGIPDSHPEGTQQPLRSLRPCLDKSNPFRELTSLPIPHNMHGLEWNRLSKQDLNVVLGGMILVNTVEDVSRDGVWKQLSRGVCRKIRQSVVSLASFNGNKRFFACSGTFIDWDSKFQDNECQTILTSACLVRNHDYPYDGGNKIVDGLRIQVLLPGKEHREGTLIHYSLHYNVALVSVKTSCAVSLPVLRLGSTNLRSKLVAAVGRGFKSGDLLASIGKLVPHWSGPFDFKRLLYSTCRITKAGIGGPLVDAEGNYIGMNFYDPKVGNPALFCDDIVDVLERFKNGWPVPRPKWIHPGARNGITDNERTILDSGCPYNYSGGEILMLK</sequence>